<evidence type="ECO:0000313" key="10">
    <source>
        <dbReference type="EMBL" id="SEJ21551.1"/>
    </source>
</evidence>
<dbReference type="Gene3D" id="3.40.50.300">
    <property type="entry name" value="P-loop containing nucleotide triphosphate hydrolases"/>
    <property type="match status" value="1"/>
</dbReference>
<name>A0A1A5XCK5_9BURK</name>
<dbReference type="PANTHER" id="PTHR42794">
    <property type="entry name" value="HEMIN IMPORT ATP-BINDING PROTEIN HMUV"/>
    <property type="match status" value="1"/>
</dbReference>
<evidence type="ECO:0000256" key="7">
    <source>
        <dbReference type="ARBA" id="ARBA00037066"/>
    </source>
</evidence>
<evidence type="ECO:0000256" key="3">
    <source>
        <dbReference type="ARBA" id="ARBA00022519"/>
    </source>
</evidence>
<dbReference type="SUPFAM" id="SSF52540">
    <property type="entry name" value="P-loop containing nucleoside triphosphate hydrolases"/>
    <property type="match status" value="1"/>
</dbReference>
<dbReference type="CDD" id="cd03214">
    <property type="entry name" value="ABC_Iron-Siderophores_B12_Hemin"/>
    <property type="match status" value="1"/>
</dbReference>
<dbReference type="OrthoDB" id="5296765at2"/>
<evidence type="ECO:0000313" key="11">
    <source>
        <dbReference type="Proteomes" id="UP000183529"/>
    </source>
</evidence>
<keyword evidence="6" id="KW-1278">Translocase</keyword>
<dbReference type="Proteomes" id="UP000247515">
    <property type="component" value="Unassembled WGS sequence"/>
</dbReference>
<dbReference type="EMBL" id="QJJV01000006">
    <property type="protein sequence ID" value="PXX17350.1"/>
    <property type="molecule type" value="Genomic_DNA"/>
</dbReference>
<evidence type="ECO:0000256" key="6">
    <source>
        <dbReference type="ARBA" id="ARBA00022967"/>
    </source>
</evidence>
<dbReference type="Proteomes" id="UP000183529">
    <property type="component" value="Unassembled WGS sequence"/>
</dbReference>
<evidence type="ECO:0000256" key="1">
    <source>
        <dbReference type="ARBA" id="ARBA00022448"/>
    </source>
</evidence>
<keyword evidence="4" id="KW-0547">Nucleotide-binding</keyword>
<proteinExistence type="predicted"/>
<dbReference type="InterPro" id="IPR003593">
    <property type="entry name" value="AAA+_ATPase"/>
</dbReference>
<reference evidence="10 11" key="1">
    <citation type="submission" date="2016-10" db="EMBL/GenBank/DDBJ databases">
        <authorList>
            <person name="Varghese N."/>
            <person name="Submissions S."/>
        </authorList>
    </citation>
    <scope>NUCLEOTIDE SEQUENCE [LARGE SCALE GENOMIC DNA]</scope>
    <source>
        <strain evidence="10 11">LMG 22274</strain>
    </source>
</reference>
<gene>
    <name evidence="9" type="ORF">C7400_10666</name>
    <name evidence="10" type="ORF">SAMN05216550_103189</name>
</gene>
<keyword evidence="12" id="KW-1185">Reference proteome</keyword>
<evidence type="ECO:0000256" key="5">
    <source>
        <dbReference type="ARBA" id="ARBA00022840"/>
    </source>
</evidence>
<dbReference type="PANTHER" id="PTHR42794:SF1">
    <property type="entry name" value="HEMIN IMPORT ATP-BINDING PROTEIN HMUV"/>
    <property type="match status" value="1"/>
</dbReference>
<keyword evidence="3" id="KW-0472">Membrane</keyword>
<dbReference type="EMBL" id="FNZM01000003">
    <property type="protein sequence ID" value="SEJ21551.1"/>
    <property type="molecule type" value="Genomic_DNA"/>
</dbReference>
<dbReference type="PROSITE" id="PS50893">
    <property type="entry name" value="ABC_TRANSPORTER_2"/>
    <property type="match status" value="1"/>
</dbReference>
<comment type="caution">
    <text evidence="10">The sequence shown here is derived from an EMBL/GenBank/DDBJ whole genome shotgun (WGS) entry which is preliminary data.</text>
</comment>
<dbReference type="GeneID" id="61306119"/>
<dbReference type="GO" id="GO:0005524">
    <property type="term" value="F:ATP binding"/>
    <property type="evidence" value="ECO:0007669"/>
    <property type="project" value="UniProtKB-KW"/>
</dbReference>
<feature type="domain" description="ABC transporter" evidence="8">
    <location>
        <begin position="4"/>
        <end position="256"/>
    </location>
</feature>
<keyword evidence="2" id="KW-1003">Cell membrane</keyword>
<dbReference type="GO" id="GO:0016887">
    <property type="term" value="F:ATP hydrolysis activity"/>
    <property type="evidence" value="ECO:0007669"/>
    <property type="project" value="InterPro"/>
</dbReference>
<protein>
    <submittedName>
        <fullName evidence="10">Iron complex transport system ATP-binding protein</fullName>
    </submittedName>
</protein>
<keyword evidence="3" id="KW-0997">Cell inner membrane</keyword>
<dbReference type="InterPro" id="IPR017871">
    <property type="entry name" value="ABC_transporter-like_CS"/>
</dbReference>
<sequence length="273" mass="29682">MLSIQNLHIGYRGKGGQPLFEDFSLTVAPGEFVVVLGQNGVGKSTLLKALAGDFTLHGFPDSHSRATLTLNGEDVRRIGPRRLAQLRAVLAQSVPNTYPVPVSDVVQLGRYPHLDGPALPYSPEVLAYDMLALAGVAPLAQRNVTTLSGGEFARVQFARALAQLWTLDSHWMPPRYLLMDEPTAALDLVQQHRLFATARRLTREWNIGALAIAHDCNLAARHADRLVLLADGRAIADGPPRDVMRTDLLERCYGAPMQVFGTFDGSVAGIFPA</sequence>
<dbReference type="PROSITE" id="PS00211">
    <property type="entry name" value="ABC_TRANSPORTER_1"/>
    <property type="match status" value="1"/>
</dbReference>
<evidence type="ECO:0000313" key="9">
    <source>
        <dbReference type="EMBL" id="PXX17350.1"/>
    </source>
</evidence>
<evidence type="ECO:0000256" key="4">
    <source>
        <dbReference type="ARBA" id="ARBA00022741"/>
    </source>
</evidence>
<dbReference type="InterPro" id="IPR003439">
    <property type="entry name" value="ABC_transporter-like_ATP-bd"/>
</dbReference>
<keyword evidence="5 10" id="KW-0067">ATP-binding</keyword>
<reference evidence="9 12" key="2">
    <citation type="submission" date="2018-05" db="EMBL/GenBank/DDBJ databases">
        <title>Genomic Encyclopedia of Type Strains, Phase IV (KMG-V): Genome sequencing to study the core and pangenomes of soil and plant-associated prokaryotes.</title>
        <authorList>
            <person name="Whitman W."/>
        </authorList>
    </citation>
    <scope>NUCLEOTIDE SEQUENCE [LARGE SCALE GENOMIC DNA]</scope>
    <source>
        <strain evidence="9 12">SIr-6563</strain>
    </source>
</reference>
<dbReference type="AlphaFoldDB" id="A0A1A5XCK5"/>
<accession>A0A1A5XCK5</accession>
<comment type="function">
    <text evidence="7">Part of the ABC transporter complex HmuTUV involved in hemin import. Responsible for energy coupling to the transport system.</text>
</comment>
<evidence type="ECO:0000313" key="12">
    <source>
        <dbReference type="Proteomes" id="UP000247515"/>
    </source>
</evidence>
<evidence type="ECO:0000256" key="2">
    <source>
        <dbReference type="ARBA" id="ARBA00022475"/>
    </source>
</evidence>
<dbReference type="Pfam" id="PF00005">
    <property type="entry name" value="ABC_tran"/>
    <property type="match status" value="1"/>
</dbReference>
<dbReference type="RefSeq" id="WP_065060920.1">
    <property type="nucleotide sequence ID" value="NZ_CADFGN010000001.1"/>
</dbReference>
<organism evidence="10 11">
    <name type="scientific">Paraburkholderia tropica</name>
    <dbReference type="NCBI Taxonomy" id="92647"/>
    <lineage>
        <taxon>Bacteria</taxon>
        <taxon>Pseudomonadati</taxon>
        <taxon>Pseudomonadota</taxon>
        <taxon>Betaproteobacteria</taxon>
        <taxon>Burkholderiales</taxon>
        <taxon>Burkholderiaceae</taxon>
        <taxon>Paraburkholderia</taxon>
    </lineage>
</organism>
<evidence type="ECO:0000259" key="8">
    <source>
        <dbReference type="PROSITE" id="PS50893"/>
    </source>
</evidence>
<dbReference type="InterPro" id="IPR027417">
    <property type="entry name" value="P-loop_NTPase"/>
</dbReference>
<keyword evidence="1" id="KW-0813">Transport</keyword>
<dbReference type="SMART" id="SM00382">
    <property type="entry name" value="AAA"/>
    <property type="match status" value="1"/>
</dbReference>